<proteinExistence type="predicted"/>
<feature type="region of interest" description="Disordered" evidence="1">
    <location>
        <begin position="503"/>
        <end position="542"/>
    </location>
</feature>
<feature type="compositionally biased region" description="Basic and acidic residues" evidence="1">
    <location>
        <begin position="509"/>
        <end position="518"/>
    </location>
</feature>
<dbReference type="WBParaSite" id="jg22795">
    <property type="protein sequence ID" value="jg22795"/>
    <property type="gene ID" value="jg22795"/>
</dbReference>
<accession>A0A915DSV3</accession>
<protein>
    <submittedName>
        <fullName evidence="3">Nucleoprotein</fullName>
    </submittedName>
</protein>
<evidence type="ECO:0000313" key="3">
    <source>
        <dbReference type="WBParaSite" id="jg22795"/>
    </source>
</evidence>
<reference evidence="3" key="1">
    <citation type="submission" date="2022-11" db="UniProtKB">
        <authorList>
            <consortium name="WormBaseParasite"/>
        </authorList>
    </citation>
    <scope>IDENTIFICATION</scope>
</reference>
<dbReference type="Proteomes" id="UP000887574">
    <property type="component" value="Unplaced"/>
</dbReference>
<evidence type="ECO:0000256" key="1">
    <source>
        <dbReference type="SAM" id="MobiDB-lite"/>
    </source>
</evidence>
<sequence>MLATHKNLKKDFFTLDQSDALTKDSLLKVVLFFVKQKLAHLYPEEHQELLKLKFPIQGCQLTFALDEHARTSAYLFDKGTQIPEEKVKKQLAKIKNDESPMQQEDKKPEKEKTTVDNAHIIDILEQDTPPKEKTKVDDAEAGVQLGNYILLLTIRKGANILGKTASLDLSGLLKYKKKGGDLLLPWKAVLPLMKESSKSGVVAMFGNIFSEATDLAGSIRTKPFSISDESQNGKKWMNLWVNFGLSLIANQIATPTSAAVVPREMEQTRQYIYAALLVKYSDGFFLPPTVDELSAAIPAKTIWHKLRLTSDKQYSEDTKLGFYIEQNIEMAMDVSKATGTAINSMGVGSFISFAGYSTVYHLAHKFHWSDIAQKVATITFNTPTELISMAFISASSNIMGSEWSKKWLSTDNNKNKQILEKIIGHAFTYPTEVSTDRTAITVHEKYLMPLAELKRIYQPYLVLSFAYGKGVINTMNFITPKIWSAKQVVTEDVIKKVWHKLQAASKQPSEPKEAKETMNEDETPQLVEKDEQMKLEFSQEIV</sequence>
<evidence type="ECO:0000313" key="2">
    <source>
        <dbReference type="Proteomes" id="UP000887574"/>
    </source>
</evidence>
<organism evidence="2 3">
    <name type="scientific">Ditylenchus dipsaci</name>
    <dbReference type="NCBI Taxonomy" id="166011"/>
    <lineage>
        <taxon>Eukaryota</taxon>
        <taxon>Metazoa</taxon>
        <taxon>Ecdysozoa</taxon>
        <taxon>Nematoda</taxon>
        <taxon>Chromadorea</taxon>
        <taxon>Rhabditida</taxon>
        <taxon>Tylenchina</taxon>
        <taxon>Tylenchomorpha</taxon>
        <taxon>Sphaerularioidea</taxon>
        <taxon>Anguinidae</taxon>
        <taxon>Anguininae</taxon>
        <taxon>Ditylenchus</taxon>
    </lineage>
</organism>
<name>A0A915DSV3_9BILA</name>
<dbReference type="AlphaFoldDB" id="A0A915DSV3"/>
<keyword evidence="2" id="KW-1185">Reference proteome</keyword>